<accession>A0ABP7AMW5</accession>
<evidence type="ECO:0000256" key="1">
    <source>
        <dbReference type="SAM" id="MobiDB-lite"/>
    </source>
</evidence>
<dbReference type="EMBL" id="BAAAZO010000012">
    <property type="protein sequence ID" value="GAA3636045.1"/>
    <property type="molecule type" value="Genomic_DNA"/>
</dbReference>
<keyword evidence="3" id="KW-1185">Reference proteome</keyword>
<feature type="region of interest" description="Disordered" evidence="1">
    <location>
        <begin position="34"/>
        <end position="74"/>
    </location>
</feature>
<reference evidence="3" key="1">
    <citation type="journal article" date="2019" name="Int. J. Syst. Evol. Microbiol.">
        <title>The Global Catalogue of Microorganisms (GCM) 10K type strain sequencing project: providing services to taxonomists for standard genome sequencing and annotation.</title>
        <authorList>
            <consortium name="The Broad Institute Genomics Platform"/>
            <consortium name="The Broad Institute Genome Sequencing Center for Infectious Disease"/>
            <person name="Wu L."/>
            <person name="Ma J."/>
        </authorList>
    </citation>
    <scope>NUCLEOTIDE SEQUENCE [LARGE SCALE GENOMIC DNA]</scope>
    <source>
        <strain evidence="3">JCM 16902</strain>
    </source>
</reference>
<sequence>MLSPSLTHRAEEVFGMATPMVPDEMTADAASVSLPHPASNMAPAETSDTQTMPVRDKAVPSTRPPPTPGRGSTITFVTIGCHLEG</sequence>
<protein>
    <recommendedName>
        <fullName evidence="4">Pheromone</fullName>
    </recommendedName>
</protein>
<proteinExistence type="predicted"/>
<organism evidence="2 3">
    <name type="scientific">Kineosporia mesophila</name>
    <dbReference type="NCBI Taxonomy" id="566012"/>
    <lineage>
        <taxon>Bacteria</taxon>
        <taxon>Bacillati</taxon>
        <taxon>Actinomycetota</taxon>
        <taxon>Actinomycetes</taxon>
        <taxon>Kineosporiales</taxon>
        <taxon>Kineosporiaceae</taxon>
        <taxon>Kineosporia</taxon>
    </lineage>
</organism>
<dbReference type="Proteomes" id="UP001501074">
    <property type="component" value="Unassembled WGS sequence"/>
</dbReference>
<name>A0ABP7AMW5_9ACTN</name>
<evidence type="ECO:0000313" key="3">
    <source>
        <dbReference type="Proteomes" id="UP001501074"/>
    </source>
</evidence>
<comment type="caution">
    <text evidence="2">The sequence shown here is derived from an EMBL/GenBank/DDBJ whole genome shotgun (WGS) entry which is preliminary data.</text>
</comment>
<gene>
    <name evidence="2" type="ORF">GCM10022223_63100</name>
</gene>
<evidence type="ECO:0000313" key="2">
    <source>
        <dbReference type="EMBL" id="GAA3636045.1"/>
    </source>
</evidence>
<evidence type="ECO:0008006" key="4">
    <source>
        <dbReference type="Google" id="ProtNLM"/>
    </source>
</evidence>